<evidence type="ECO:0000256" key="1">
    <source>
        <dbReference type="SAM" id="MobiDB-lite"/>
    </source>
</evidence>
<proteinExistence type="predicted"/>
<feature type="region of interest" description="Disordered" evidence="1">
    <location>
        <begin position="42"/>
        <end position="73"/>
    </location>
</feature>
<dbReference type="AlphaFoldDB" id="A0A8T1TTT8"/>
<organism evidence="2 3">
    <name type="scientific">Phytophthora cactorum</name>
    <dbReference type="NCBI Taxonomy" id="29920"/>
    <lineage>
        <taxon>Eukaryota</taxon>
        <taxon>Sar</taxon>
        <taxon>Stramenopiles</taxon>
        <taxon>Oomycota</taxon>
        <taxon>Peronosporomycetes</taxon>
        <taxon>Peronosporales</taxon>
        <taxon>Peronosporaceae</taxon>
        <taxon>Phytophthora</taxon>
    </lineage>
</organism>
<evidence type="ECO:0000313" key="3">
    <source>
        <dbReference type="Proteomes" id="UP000688947"/>
    </source>
</evidence>
<comment type="caution">
    <text evidence="2">The sequence shown here is derived from an EMBL/GenBank/DDBJ whole genome shotgun (WGS) entry which is preliminary data.</text>
</comment>
<accession>A0A8T1TTT8</accession>
<gene>
    <name evidence="2" type="ORF">JG687_00016710</name>
</gene>
<reference evidence="2" key="1">
    <citation type="submission" date="2021-01" db="EMBL/GenBank/DDBJ databases">
        <title>Phytophthora aleatoria, a newly-described species from Pinus radiata is distinct from Phytophthora cactorum isolates based on comparative genomics.</title>
        <authorList>
            <person name="Mcdougal R."/>
            <person name="Panda P."/>
            <person name="Williams N."/>
            <person name="Studholme D.J."/>
        </authorList>
    </citation>
    <scope>NUCLEOTIDE SEQUENCE</scope>
    <source>
        <strain evidence="2">NZFS 3830</strain>
    </source>
</reference>
<evidence type="ECO:0000313" key="2">
    <source>
        <dbReference type="EMBL" id="KAG6946433.1"/>
    </source>
</evidence>
<dbReference type="OrthoDB" id="10369347at2759"/>
<sequence>MGRKYNYGFIEPVKQEICQGAGLDHSPTRWCPTSTDDGRTPCLRFRSGTGTPPDMDLTGDRCPRREEGAATEW</sequence>
<dbReference type="EMBL" id="JAENGZ010001743">
    <property type="protein sequence ID" value="KAG6946433.1"/>
    <property type="molecule type" value="Genomic_DNA"/>
</dbReference>
<dbReference type="Proteomes" id="UP000688947">
    <property type="component" value="Unassembled WGS sequence"/>
</dbReference>
<feature type="compositionally biased region" description="Basic and acidic residues" evidence="1">
    <location>
        <begin position="58"/>
        <end position="73"/>
    </location>
</feature>
<name>A0A8T1TTT8_9STRA</name>
<protein>
    <submittedName>
        <fullName evidence="2">Uncharacterized protein</fullName>
    </submittedName>
</protein>